<keyword evidence="2" id="KW-0479">Metal-binding</keyword>
<dbReference type="InterPro" id="IPR036396">
    <property type="entry name" value="Cyt_P450_sf"/>
</dbReference>
<gene>
    <name evidence="3" type="ORF">PGB27_24000</name>
</gene>
<comment type="caution">
    <text evidence="3">The sequence shown here is derived from an EMBL/GenBank/DDBJ whole genome shotgun (WGS) entry which is preliminary data.</text>
</comment>
<comment type="similarity">
    <text evidence="1 2">Belongs to the cytochrome P450 family.</text>
</comment>
<dbReference type="Proteomes" id="UP001300763">
    <property type="component" value="Unassembled WGS sequence"/>
</dbReference>
<dbReference type="RefSeq" id="WP_274202948.1">
    <property type="nucleotide sequence ID" value="NZ_JAQZAO010000012.1"/>
</dbReference>
<dbReference type="InterPro" id="IPR017972">
    <property type="entry name" value="Cyt_P450_CS"/>
</dbReference>
<evidence type="ECO:0000313" key="3">
    <source>
        <dbReference type="EMBL" id="MDD7968417.1"/>
    </source>
</evidence>
<dbReference type="PANTHER" id="PTHR46696:SF1">
    <property type="entry name" value="CYTOCHROME P450 YJIB-RELATED"/>
    <property type="match status" value="1"/>
</dbReference>
<reference evidence="3 4" key="1">
    <citation type="submission" date="2023-02" db="EMBL/GenBank/DDBJ databases">
        <title>Genome sequencing required for Actinomycetospora new species description.</title>
        <authorList>
            <person name="Saimee Y."/>
            <person name="Duangmal K."/>
        </authorList>
    </citation>
    <scope>NUCLEOTIDE SEQUENCE [LARGE SCALE GENOMIC DNA]</scope>
    <source>
        <strain evidence="3 4">DW7H6</strain>
    </source>
</reference>
<evidence type="ECO:0000256" key="2">
    <source>
        <dbReference type="RuleBase" id="RU000461"/>
    </source>
</evidence>
<evidence type="ECO:0000256" key="1">
    <source>
        <dbReference type="ARBA" id="ARBA00010617"/>
    </source>
</evidence>
<name>A0ABT5T2G7_9PSEU</name>
<sequence length="419" mass="45794">MGTPRVQAPVWDSLSVGELASVDITSRDFAAEPFGFWARLRDDAPVQPVRWARGSTAWVITRHPDVEAALRDPRLRKNRQDALRPGVAAAGRGVPKVLAPLERGLLSLDGPDHDRLRRLVRQAFTPHRIELMREQAEQLTESLLDTAQRRGVMDLIGDFAAPLPLILIARIIGVPEEHVPRFRAWTRALLAVGERPLRSIGSVLWFMHYLRRLIVARSRDPRDDLVSGLVAARDGDDGLTTDEILAMLVLLLTAGHETTVNLMGAGTLALLEHPDQADLLRSGSDDPEVVRTAVEELLRFTSPVQTATERWSATDVEVAGVTIPRGSLVLAAIASANRDPAAFTDPDRLDLTRSPNPHLAFGKGAHYCLGAPLARLEAQIAVPALLRRAPALRRVDPTAPPAWRGGAIVRGLESLPVLL</sequence>
<dbReference type="PANTHER" id="PTHR46696">
    <property type="entry name" value="P450, PUTATIVE (EUROFUNG)-RELATED"/>
    <property type="match status" value="1"/>
</dbReference>
<dbReference type="InterPro" id="IPR001128">
    <property type="entry name" value="Cyt_P450"/>
</dbReference>
<evidence type="ECO:0000313" key="4">
    <source>
        <dbReference type="Proteomes" id="UP001300763"/>
    </source>
</evidence>
<dbReference type="PRINTS" id="PR00359">
    <property type="entry name" value="BP450"/>
</dbReference>
<dbReference type="PRINTS" id="PR00385">
    <property type="entry name" value="P450"/>
</dbReference>
<keyword evidence="4" id="KW-1185">Reference proteome</keyword>
<keyword evidence="2" id="KW-0408">Iron</keyword>
<keyword evidence="2" id="KW-0349">Heme</keyword>
<dbReference type="CDD" id="cd11029">
    <property type="entry name" value="CYP107-like"/>
    <property type="match status" value="1"/>
</dbReference>
<keyword evidence="2" id="KW-0503">Monooxygenase</keyword>
<accession>A0ABT5T2G7</accession>
<dbReference type="InterPro" id="IPR002397">
    <property type="entry name" value="Cyt_P450_B"/>
</dbReference>
<dbReference type="Gene3D" id="1.10.630.10">
    <property type="entry name" value="Cytochrome P450"/>
    <property type="match status" value="1"/>
</dbReference>
<dbReference type="PROSITE" id="PS00086">
    <property type="entry name" value="CYTOCHROME_P450"/>
    <property type="match status" value="1"/>
</dbReference>
<protein>
    <submittedName>
        <fullName evidence="3">Cytochrome P450</fullName>
    </submittedName>
</protein>
<dbReference type="SUPFAM" id="SSF48264">
    <property type="entry name" value="Cytochrome P450"/>
    <property type="match status" value="1"/>
</dbReference>
<organism evidence="3 4">
    <name type="scientific">Actinomycetospora lemnae</name>
    <dbReference type="NCBI Taxonomy" id="3019891"/>
    <lineage>
        <taxon>Bacteria</taxon>
        <taxon>Bacillati</taxon>
        <taxon>Actinomycetota</taxon>
        <taxon>Actinomycetes</taxon>
        <taxon>Pseudonocardiales</taxon>
        <taxon>Pseudonocardiaceae</taxon>
        <taxon>Actinomycetospora</taxon>
    </lineage>
</organism>
<keyword evidence="2" id="KW-0560">Oxidoreductase</keyword>
<proteinExistence type="inferred from homology"/>
<dbReference type="EMBL" id="JAQZAO010000012">
    <property type="protein sequence ID" value="MDD7968417.1"/>
    <property type="molecule type" value="Genomic_DNA"/>
</dbReference>
<dbReference type="Pfam" id="PF00067">
    <property type="entry name" value="p450"/>
    <property type="match status" value="1"/>
</dbReference>